<organism evidence="1 2">
    <name type="scientific">Paracoccus litorisediminis</name>
    <dbReference type="NCBI Taxonomy" id="2006130"/>
    <lineage>
        <taxon>Bacteria</taxon>
        <taxon>Pseudomonadati</taxon>
        <taxon>Pseudomonadota</taxon>
        <taxon>Alphaproteobacteria</taxon>
        <taxon>Rhodobacterales</taxon>
        <taxon>Paracoccaceae</taxon>
        <taxon>Paracoccus</taxon>
    </lineage>
</organism>
<gene>
    <name evidence="1" type="ORF">GL300_18295</name>
</gene>
<dbReference type="EMBL" id="WMIG01000013">
    <property type="protein sequence ID" value="MTH61164.1"/>
    <property type="molecule type" value="Genomic_DNA"/>
</dbReference>
<evidence type="ECO:0000313" key="2">
    <source>
        <dbReference type="Proteomes" id="UP000449846"/>
    </source>
</evidence>
<dbReference type="RefSeq" id="WP_155041106.1">
    <property type="nucleotide sequence ID" value="NZ_WMIG01000013.1"/>
</dbReference>
<comment type="caution">
    <text evidence="1">The sequence shown here is derived from an EMBL/GenBank/DDBJ whole genome shotgun (WGS) entry which is preliminary data.</text>
</comment>
<keyword evidence="2" id="KW-1185">Reference proteome</keyword>
<proteinExistence type="predicted"/>
<protein>
    <submittedName>
        <fullName evidence="1">Uncharacterized protein</fullName>
    </submittedName>
</protein>
<name>A0A844HRV4_9RHOB</name>
<dbReference type="Proteomes" id="UP000449846">
    <property type="component" value="Unassembled WGS sequence"/>
</dbReference>
<evidence type="ECO:0000313" key="1">
    <source>
        <dbReference type="EMBL" id="MTH61164.1"/>
    </source>
</evidence>
<dbReference type="OrthoDB" id="9991469at2"/>
<accession>A0A844HRV4</accession>
<sequence>MNTLQYKITAKSQDFLHRLHIFTVIGDPASGIERARAEAKERGLDANLSGFRAELVVDTTRLYRTRSGKKVQIHGVTLHNSVGNEVSCPIKCSIRADKPRARSRYAILTIDGRRGIFGKPEHGDDIVGFWNDEVAA</sequence>
<reference evidence="1 2" key="1">
    <citation type="submission" date="2019-11" db="EMBL/GenBank/DDBJ databases">
        <authorList>
            <person name="Dong K."/>
        </authorList>
    </citation>
    <scope>NUCLEOTIDE SEQUENCE [LARGE SCALE GENOMIC DNA]</scope>
    <source>
        <strain evidence="1 2">NBRC 112902</strain>
    </source>
</reference>
<dbReference type="AlphaFoldDB" id="A0A844HRV4"/>